<dbReference type="InterPro" id="IPR024932">
    <property type="entry name" value="ApbE"/>
</dbReference>
<dbReference type="Pfam" id="PF02424">
    <property type="entry name" value="ApbE"/>
    <property type="match status" value="1"/>
</dbReference>
<dbReference type="SUPFAM" id="SSF143631">
    <property type="entry name" value="ApbE-like"/>
    <property type="match status" value="1"/>
</dbReference>
<dbReference type="AlphaFoldDB" id="A0A382CP92"/>
<reference evidence="1" key="1">
    <citation type="submission" date="2018-05" db="EMBL/GenBank/DDBJ databases">
        <authorList>
            <person name="Lanie J.A."/>
            <person name="Ng W.-L."/>
            <person name="Kazmierczak K.M."/>
            <person name="Andrzejewski T.M."/>
            <person name="Davidsen T.M."/>
            <person name="Wayne K.J."/>
            <person name="Tettelin H."/>
            <person name="Glass J.I."/>
            <person name="Rusch D."/>
            <person name="Podicherti R."/>
            <person name="Tsui H.-C.T."/>
            <person name="Winkler M.E."/>
        </authorList>
    </citation>
    <scope>NUCLEOTIDE SEQUENCE</scope>
</reference>
<name>A0A382CP92_9ZZZZ</name>
<accession>A0A382CP92</accession>
<organism evidence="1">
    <name type="scientific">marine metagenome</name>
    <dbReference type="NCBI Taxonomy" id="408172"/>
    <lineage>
        <taxon>unclassified sequences</taxon>
        <taxon>metagenomes</taxon>
        <taxon>ecological metagenomes</taxon>
    </lineage>
</organism>
<protein>
    <submittedName>
        <fullName evidence="1">Uncharacterized protein</fullName>
    </submittedName>
</protein>
<dbReference type="EMBL" id="UINC01035151">
    <property type="protein sequence ID" value="SVB27107.1"/>
    <property type="molecule type" value="Genomic_DNA"/>
</dbReference>
<dbReference type="InterPro" id="IPR003374">
    <property type="entry name" value="ApbE-like_sf"/>
</dbReference>
<feature type="non-terminal residue" evidence="1">
    <location>
        <position position="1"/>
    </location>
</feature>
<proteinExistence type="predicted"/>
<dbReference type="Gene3D" id="3.10.520.10">
    <property type="entry name" value="ApbE-like domains"/>
    <property type="match status" value="1"/>
</dbReference>
<gene>
    <name evidence="1" type="ORF">METZ01_LOCUS179961</name>
</gene>
<sequence>PTAMEADAWATALLVLGPKKGLQVAERENLAALFVERGPSGIQVLTTPNFPR</sequence>
<evidence type="ECO:0000313" key="1">
    <source>
        <dbReference type="EMBL" id="SVB27107.1"/>
    </source>
</evidence>